<dbReference type="EMBL" id="JARKIB010000060">
    <property type="protein sequence ID" value="KAJ7752085.1"/>
    <property type="molecule type" value="Genomic_DNA"/>
</dbReference>
<comment type="caution">
    <text evidence="1">The sequence shown here is derived from an EMBL/GenBank/DDBJ whole genome shotgun (WGS) entry which is preliminary data.</text>
</comment>
<accession>A0AAD7IWS1</accession>
<dbReference type="EMBL" id="JARKIB010000043">
    <property type="protein sequence ID" value="KAJ7757972.1"/>
    <property type="molecule type" value="Genomic_DNA"/>
</dbReference>
<proteinExistence type="predicted"/>
<evidence type="ECO:0000313" key="1">
    <source>
        <dbReference type="EMBL" id="KAJ7752085.1"/>
    </source>
</evidence>
<name>A0AAD7IWS1_9AGAR</name>
<protein>
    <submittedName>
        <fullName evidence="1">Uncharacterized protein</fullName>
    </submittedName>
</protein>
<sequence length="208" mass="22967">MSIPLRCLQFLPPCFSWLCQQKFSGGKDEETVGEEEAKVLGPEHDVGHLDVIAGTAESSRAGSVGRGVPYEDRDTHVRCQDNGAAGQSLVPFLHSRLGGGVGANSRVLRTGSIYYYANFRGRDSETVLLPFTRIRIPAALQAWSPIRHRWRACKVGDVLYEFLRAGPSADPRIEGRVDSRNHRATAQSITIKYAVLWIPTAAYEGQQQ</sequence>
<keyword evidence="3" id="KW-1185">Reference proteome</keyword>
<evidence type="ECO:0000313" key="3">
    <source>
        <dbReference type="Proteomes" id="UP001215598"/>
    </source>
</evidence>
<evidence type="ECO:0000313" key="2">
    <source>
        <dbReference type="EMBL" id="KAJ7757972.1"/>
    </source>
</evidence>
<reference evidence="1" key="1">
    <citation type="submission" date="2023-03" db="EMBL/GenBank/DDBJ databases">
        <title>Massive genome expansion in bonnet fungi (Mycena s.s.) driven by repeated elements and novel gene families across ecological guilds.</title>
        <authorList>
            <consortium name="Lawrence Berkeley National Laboratory"/>
            <person name="Harder C.B."/>
            <person name="Miyauchi S."/>
            <person name="Viragh M."/>
            <person name="Kuo A."/>
            <person name="Thoen E."/>
            <person name="Andreopoulos B."/>
            <person name="Lu D."/>
            <person name="Skrede I."/>
            <person name="Drula E."/>
            <person name="Henrissat B."/>
            <person name="Morin E."/>
            <person name="Kohler A."/>
            <person name="Barry K."/>
            <person name="LaButti K."/>
            <person name="Morin E."/>
            <person name="Salamov A."/>
            <person name="Lipzen A."/>
            <person name="Mereny Z."/>
            <person name="Hegedus B."/>
            <person name="Baldrian P."/>
            <person name="Stursova M."/>
            <person name="Weitz H."/>
            <person name="Taylor A."/>
            <person name="Grigoriev I.V."/>
            <person name="Nagy L.G."/>
            <person name="Martin F."/>
            <person name="Kauserud H."/>
        </authorList>
    </citation>
    <scope>NUCLEOTIDE SEQUENCE</scope>
    <source>
        <strain evidence="1">CBHHK182m</strain>
    </source>
</reference>
<dbReference type="AlphaFoldDB" id="A0AAD7IWS1"/>
<organism evidence="1 3">
    <name type="scientific">Mycena metata</name>
    <dbReference type="NCBI Taxonomy" id="1033252"/>
    <lineage>
        <taxon>Eukaryota</taxon>
        <taxon>Fungi</taxon>
        <taxon>Dikarya</taxon>
        <taxon>Basidiomycota</taxon>
        <taxon>Agaricomycotina</taxon>
        <taxon>Agaricomycetes</taxon>
        <taxon>Agaricomycetidae</taxon>
        <taxon>Agaricales</taxon>
        <taxon>Marasmiineae</taxon>
        <taxon>Mycenaceae</taxon>
        <taxon>Mycena</taxon>
    </lineage>
</organism>
<dbReference type="Proteomes" id="UP001215598">
    <property type="component" value="Unassembled WGS sequence"/>
</dbReference>
<gene>
    <name evidence="2" type="ORF">B0H16DRAFT_657548</name>
    <name evidence="1" type="ORF">B0H16DRAFT_815779</name>
</gene>